<dbReference type="InterPro" id="IPR011989">
    <property type="entry name" value="ARM-like"/>
</dbReference>
<evidence type="ECO:0000256" key="7">
    <source>
        <dbReference type="SAM" id="MobiDB-lite"/>
    </source>
</evidence>
<protein>
    <recommendedName>
        <fullName evidence="3">LisH domain-containing protein ARMC9</fullName>
    </recommendedName>
</protein>
<keyword evidence="4" id="KW-0970">Cilium biogenesis/degradation</keyword>
<evidence type="ECO:0000256" key="2">
    <source>
        <dbReference type="ARBA" id="ARBA00004120"/>
    </source>
</evidence>
<feature type="compositionally biased region" description="Basic and acidic residues" evidence="7">
    <location>
        <begin position="704"/>
        <end position="714"/>
    </location>
</feature>
<dbReference type="Proteomes" id="UP001162131">
    <property type="component" value="Unassembled WGS sequence"/>
</dbReference>
<feature type="domain" description="ARMC9 CTLH-like" evidence="9">
    <location>
        <begin position="52"/>
        <end position="179"/>
    </location>
</feature>
<evidence type="ECO:0000256" key="6">
    <source>
        <dbReference type="SAM" id="Coils"/>
    </source>
</evidence>
<evidence type="ECO:0000256" key="3">
    <source>
        <dbReference type="ARBA" id="ARBA00021146"/>
    </source>
</evidence>
<dbReference type="Pfam" id="PF23138">
    <property type="entry name" value="CTLH_Armc9"/>
    <property type="match status" value="1"/>
</dbReference>
<dbReference type="InterPro" id="IPR040369">
    <property type="entry name" value="ARMC9"/>
</dbReference>
<name>A0AAU9KAF8_9CILI</name>
<accession>A0AAU9KAF8</accession>
<dbReference type="AlphaFoldDB" id="A0AAU9KAF8"/>
<gene>
    <name evidence="10" type="ORF">BSTOLATCC_MIC50759</name>
</gene>
<dbReference type="GO" id="GO:0036064">
    <property type="term" value="C:ciliary basal body"/>
    <property type="evidence" value="ECO:0007669"/>
    <property type="project" value="InterPro"/>
</dbReference>
<dbReference type="Pfam" id="PF21050">
    <property type="entry name" value="ARMC9_ARM"/>
    <property type="match status" value="1"/>
</dbReference>
<comment type="subcellular location">
    <subcellularLocation>
        <location evidence="2">Cytoplasm</location>
        <location evidence="2">Cytoskeleton</location>
        <location evidence="2">Cilium basal body</location>
    </subcellularLocation>
    <subcellularLocation>
        <location evidence="1">Cytoplasm</location>
        <location evidence="1">Cytoskeleton</location>
        <location evidence="1">Microtubule organizing center</location>
        <location evidence="1">Centrosome</location>
        <location evidence="1">Centriole</location>
    </subcellularLocation>
</comment>
<dbReference type="SUPFAM" id="SSF48371">
    <property type="entry name" value="ARM repeat"/>
    <property type="match status" value="1"/>
</dbReference>
<keyword evidence="6" id="KW-0175">Coiled coil</keyword>
<dbReference type="Gene3D" id="1.25.10.10">
    <property type="entry name" value="Leucine-rich Repeat Variant"/>
    <property type="match status" value="1"/>
</dbReference>
<reference evidence="10" key="1">
    <citation type="submission" date="2021-09" db="EMBL/GenBank/DDBJ databases">
        <authorList>
            <consortium name="AG Swart"/>
            <person name="Singh M."/>
            <person name="Singh A."/>
            <person name="Seah K."/>
            <person name="Emmerich C."/>
        </authorList>
    </citation>
    <scope>NUCLEOTIDE SEQUENCE</scope>
    <source>
        <strain evidence="10">ATCC30299</strain>
    </source>
</reference>
<evidence type="ECO:0000256" key="1">
    <source>
        <dbReference type="ARBA" id="ARBA00004114"/>
    </source>
</evidence>
<feature type="region of interest" description="Disordered" evidence="7">
    <location>
        <begin position="681"/>
        <end position="798"/>
    </location>
</feature>
<dbReference type="GO" id="GO:0060271">
    <property type="term" value="P:cilium assembly"/>
    <property type="evidence" value="ECO:0007669"/>
    <property type="project" value="InterPro"/>
</dbReference>
<evidence type="ECO:0000256" key="5">
    <source>
        <dbReference type="ARBA" id="ARBA00023273"/>
    </source>
</evidence>
<comment type="caution">
    <text evidence="10">The sequence shown here is derived from an EMBL/GenBank/DDBJ whole genome shotgun (WGS) entry which is preliminary data.</text>
</comment>
<dbReference type="InterPro" id="IPR006594">
    <property type="entry name" value="LisH"/>
</dbReference>
<evidence type="ECO:0000259" key="8">
    <source>
        <dbReference type="Pfam" id="PF21050"/>
    </source>
</evidence>
<dbReference type="PANTHER" id="PTHR14881">
    <property type="entry name" value="LISH DOMAIN-CONTAINING PROTEIN ARMC9"/>
    <property type="match status" value="1"/>
</dbReference>
<keyword evidence="5" id="KW-0966">Cell projection</keyword>
<sequence length="798" mass="91433">MKAQGKQGNSGENLLQVIHEYLLKSGFLNTLEVFQHEMTAARNKSEDSQALSLIIKSLDTGDKDSFFRLWSRFVPLNASKSTEGQKLDFYAHVYFSVFPIHPLNRQKKDDGNEYKNRMESFKEFLNTKGAELSKTEEFLHFYALPYIPNPAEHPSFKILFTRGWATELKERVSKFYKAHSGQNQEPLLVQMYKAYNQDKGKRVQPRGKTGRESNAAFEELEAQFAVAKQELEDLNNQYIILQKREEYARNTLLESQTKWTNFSKDILNMTKELYRVVEACKRGQNPNQSLLEAIFDKIVRYDNFLNISNDELSGGASFSYSQADHSNSDFTPSPRRADVSESSLAPMRSEKPMVKGYANLPQLNYAIVIRDLSSLQDDLQVCALLQALRWRLSRSQSLLRKEMLSAYIKYNILCTAKPHDILLDKLLSWNKRVKEYTVRFLNVIASECSGRTYLLTKENVIEILSAILFEEKEDSILRQNALGTLQKLSLRRQAQSTMIELNMIDWLARLLKHEVDSISYYSLEYATALLMNLSLRTAGKNNIEKSQLDIIAILNNLLEHENTQVRTYVNGTLYSILTRKKLKEHALQLGMEDALKYLMQNSDEHFKRQIQYILDQLYNEQEEDCLSDDNDDDVEDRDEEESEIDDFIAEDEDMDDIIKESGVLVGEDLLNAKYMAKMGGNSSKVNLNDPGKPPSRPVTPAQPADKKVPTEMKSKPKIPRTPDTGVREPVKIEEQKVPEQKKQIPQQNSPQQPTAQQPTPQPPKEAPAKAEPALMTPQGTGEFTYAFVSRDKIPRSPL</sequence>
<dbReference type="InterPro" id="IPR016024">
    <property type="entry name" value="ARM-type_fold"/>
</dbReference>
<keyword evidence="11" id="KW-1185">Reference proteome</keyword>
<feature type="domain" description="LisH" evidence="8">
    <location>
        <begin position="498"/>
        <end position="617"/>
    </location>
</feature>
<feature type="compositionally biased region" description="Basic and acidic residues" evidence="7">
    <location>
        <begin position="789"/>
        <end position="798"/>
    </location>
</feature>
<proteinExistence type="predicted"/>
<dbReference type="PROSITE" id="PS50896">
    <property type="entry name" value="LISH"/>
    <property type="match status" value="1"/>
</dbReference>
<evidence type="ECO:0000256" key="4">
    <source>
        <dbReference type="ARBA" id="ARBA00022794"/>
    </source>
</evidence>
<dbReference type="PANTHER" id="PTHR14881:SF4">
    <property type="entry name" value="LISH DOMAIN-CONTAINING PROTEIN ARMC9"/>
    <property type="match status" value="1"/>
</dbReference>
<dbReference type="InterPro" id="IPR056327">
    <property type="entry name" value="ARMC9_CTLH-like_dom"/>
</dbReference>
<evidence type="ECO:0000259" key="9">
    <source>
        <dbReference type="Pfam" id="PF23138"/>
    </source>
</evidence>
<feature type="region of interest" description="Disordered" evidence="7">
    <location>
        <begin position="323"/>
        <end position="344"/>
    </location>
</feature>
<evidence type="ECO:0000313" key="11">
    <source>
        <dbReference type="Proteomes" id="UP001162131"/>
    </source>
</evidence>
<dbReference type="GO" id="GO:0005814">
    <property type="term" value="C:centriole"/>
    <property type="evidence" value="ECO:0007669"/>
    <property type="project" value="UniProtKB-SubCell"/>
</dbReference>
<dbReference type="EMBL" id="CAJZBQ010000051">
    <property type="protein sequence ID" value="CAG9330157.1"/>
    <property type="molecule type" value="Genomic_DNA"/>
</dbReference>
<dbReference type="GO" id="GO:0097542">
    <property type="term" value="C:ciliary tip"/>
    <property type="evidence" value="ECO:0007669"/>
    <property type="project" value="TreeGrafter"/>
</dbReference>
<feature type="compositionally biased region" description="Basic and acidic residues" evidence="7">
    <location>
        <begin position="725"/>
        <end position="742"/>
    </location>
</feature>
<feature type="coiled-coil region" evidence="6">
    <location>
        <begin position="217"/>
        <end position="244"/>
    </location>
</feature>
<dbReference type="InterPro" id="IPR048959">
    <property type="entry name" value="ARMC9_ARM_dom"/>
</dbReference>
<organism evidence="10 11">
    <name type="scientific">Blepharisma stoltei</name>
    <dbReference type="NCBI Taxonomy" id="1481888"/>
    <lineage>
        <taxon>Eukaryota</taxon>
        <taxon>Sar</taxon>
        <taxon>Alveolata</taxon>
        <taxon>Ciliophora</taxon>
        <taxon>Postciliodesmatophora</taxon>
        <taxon>Heterotrichea</taxon>
        <taxon>Heterotrichida</taxon>
        <taxon>Blepharismidae</taxon>
        <taxon>Blepharisma</taxon>
    </lineage>
</organism>
<evidence type="ECO:0000313" key="10">
    <source>
        <dbReference type="EMBL" id="CAG9330157.1"/>
    </source>
</evidence>
<feature type="region of interest" description="Disordered" evidence="7">
    <location>
        <begin position="623"/>
        <end position="652"/>
    </location>
</feature>